<reference evidence="3 4" key="1">
    <citation type="submission" date="2013-03" db="EMBL/GenBank/DDBJ databases">
        <title>The Genome Sequence of Enterococcus sulfureus ATCC_49903 (PacBio/Illumina hybrid assembly).</title>
        <authorList>
            <consortium name="The Broad Institute Genomics Platform"/>
            <consortium name="The Broad Institute Genome Sequencing Center for Infectious Disease"/>
            <person name="Earl A."/>
            <person name="Russ C."/>
            <person name="Gilmore M."/>
            <person name="Surin D."/>
            <person name="Walker B."/>
            <person name="Young S."/>
            <person name="Zeng Q."/>
            <person name="Gargeya S."/>
            <person name="Fitzgerald M."/>
            <person name="Haas B."/>
            <person name="Abouelleil A."/>
            <person name="Allen A.W."/>
            <person name="Alvarado L."/>
            <person name="Arachchi H.M."/>
            <person name="Berlin A.M."/>
            <person name="Chapman S.B."/>
            <person name="Gainer-Dewar J."/>
            <person name="Goldberg J."/>
            <person name="Griggs A."/>
            <person name="Gujja S."/>
            <person name="Hansen M."/>
            <person name="Howarth C."/>
            <person name="Imamovic A."/>
            <person name="Ireland A."/>
            <person name="Larimer J."/>
            <person name="McCowan C."/>
            <person name="Murphy C."/>
            <person name="Pearson M."/>
            <person name="Poon T.W."/>
            <person name="Priest M."/>
            <person name="Roberts A."/>
            <person name="Saif S."/>
            <person name="Shea T."/>
            <person name="Sisk P."/>
            <person name="Sykes S."/>
            <person name="Wortman J."/>
            <person name="Nusbaum C."/>
            <person name="Birren B."/>
        </authorList>
    </citation>
    <scope>NUCLEOTIDE SEQUENCE [LARGE SCALE GENOMIC DNA]</scope>
    <source>
        <strain evidence="3 4">ATCC 49903</strain>
    </source>
</reference>
<dbReference type="AlphaFoldDB" id="S0P6I7"/>
<organism evidence="3 4">
    <name type="scientific">Enterococcus sulfureus ATCC 49903</name>
    <dbReference type="NCBI Taxonomy" id="1140003"/>
    <lineage>
        <taxon>Bacteria</taxon>
        <taxon>Bacillati</taxon>
        <taxon>Bacillota</taxon>
        <taxon>Bacilli</taxon>
        <taxon>Lactobacillales</taxon>
        <taxon>Enterococcaceae</taxon>
        <taxon>Enterococcus</taxon>
    </lineage>
</organism>
<name>S0P6I7_9ENTE</name>
<evidence type="ECO:0000313" key="4">
    <source>
        <dbReference type="Proteomes" id="UP000015961"/>
    </source>
</evidence>
<dbReference type="eggNOG" id="COG1216">
    <property type="taxonomic scope" value="Bacteria"/>
</dbReference>
<dbReference type="InterPro" id="IPR050834">
    <property type="entry name" value="Glycosyltransf_2"/>
</dbReference>
<evidence type="ECO:0000256" key="1">
    <source>
        <dbReference type="ARBA" id="ARBA00006739"/>
    </source>
</evidence>
<dbReference type="OrthoDB" id="9802649at2"/>
<feature type="domain" description="Glycosyltransferase 2-like" evidence="2">
    <location>
        <begin position="3"/>
        <end position="162"/>
    </location>
</feature>
<dbReference type="InterPro" id="IPR001173">
    <property type="entry name" value="Glyco_trans_2-like"/>
</dbReference>
<dbReference type="RefSeq" id="WP_016185309.1">
    <property type="nucleotide sequence ID" value="NZ_ASWO01000005.1"/>
</dbReference>
<dbReference type="PANTHER" id="PTHR43685:SF11">
    <property type="entry name" value="GLYCOSYLTRANSFERASE TAGX-RELATED"/>
    <property type="match status" value="1"/>
</dbReference>
<comment type="similarity">
    <text evidence="1">Belongs to the glycosyltransferase 2 family.</text>
</comment>
<dbReference type="PATRIC" id="fig|1140003.3.peg.812"/>
<dbReference type="PANTHER" id="PTHR43685">
    <property type="entry name" value="GLYCOSYLTRANSFERASE"/>
    <property type="match status" value="1"/>
</dbReference>
<sequence length="233" mass="26981">MISVCLAAYNGERYITQQIDSILIQLGEQDELIVSDDGSTDTTCVLVQAYQDPRIKLIKGPQEGVIRNVEHLLSHACGELIFLADQDDIWKENKIERMRAIFSQHPDIDVVVSDLTIVDEQEQILYPSYFHYRKVKAGFYRNILKNSFIGAGMAMRKSLLDQALPFPKNIPMHDMWLGLVARNRVYFLSEPLVYYRRHEQNASEIQTTSSSKQKLIWRYNLINALISRLIFKK</sequence>
<dbReference type="Pfam" id="PF00535">
    <property type="entry name" value="Glycos_transf_2"/>
    <property type="match status" value="1"/>
</dbReference>
<evidence type="ECO:0000313" key="3">
    <source>
        <dbReference type="EMBL" id="EOT84096.1"/>
    </source>
</evidence>
<comment type="caution">
    <text evidence="3">The sequence shown here is derived from an EMBL/GenBank/DDBJ whole genome shotgun (WGS) entry which is preliminary data.</text>
</comment>
<accession>S0P6I7</accession>
<dbReference type="STRING" id="1140003.OMY_00856"/>
<dbReference type="CDD" id="cd04196">
    <property type="entry name" value="GT_2_like_d"/>
    <property type="match status" value="1"/>
</dbReference>
<evidence type="ECO:0000259" key="2">
    <source>
        <dbReference type="Pfam" id="PF00535"/>
    </source>
</evidence>
<dbReference type="Gene3D" id="3.90.550.10">
    <property type="entry name" value="Spore Coat Polysaccharide Biosynthesis Protein SpsA, Chain A"/>
    <property type="match status" value="1"/>
</dbReference>
<keyword evidence="4" id="KW-1185">Reference proteome</keyword>
<dbReference type="SUPFAM" id="SSF53448">
    <property type="entry name" value="Nucleotide-diphospho-sugar transferases"/>
    <property type="match status" value="1"/>
</dbReference>
<dbReference type="Proteomes" id="UP000015961">
    <property type="component" value="Unassembled WGS sequence"/>
</dbReference>
<gene>
    <name evidence="3" type="ORF">I573_01822</name>
</gene>
<protein>
    <recommendedName>
        <fullName evidence="2">Glycosyltransferase 2-like domain-containing protein</fullName>
    </recommendedName>
</protein>
<dbReference type="EMBL" id="ASWO01000005">
    <property type="protein sequence ID" value="EOT84096.1"/>
    <property type="molecule type" value="Genomic_DNA"/>
</dbReference>
<proteinExistence type="inferred from homology"/>
<dbReference type="InterPro" id="IPR029044">
    <property type="entry name" value="Nucleotide-diphossugar_trans"/>
</dbReference>